<keyword evidence="7" id="KW-1278">Translocase</keyword>
<feature type="transmembrane region" description="Helical" evidence="14">
    <location>
        <begin position="184"/>
        <end position="203"/>
    </location>
</feature>
<evidence type="ECO:0000256" key="4">
    <source>
        <dbReference type="ARBA" id="ARBA00022719"/>
    </source>
</evidence>
<evidence type="ECO:0000256" key="13">
    <source>
        <dbReference type="RuleBase" id="RU000320"/>
    </source>
</evidence>
<dbReference type="PRINTS" id="PR01435">
    <property type="entry name" value="NPOXDRDTASE5"/>
</dbReference>
<gene>
    <name evidence="18" type="primary">nuoL</name>
    <name evidence="18" type="ORF">NWE73_01200</name>
</gene>
<comment type="subcellular location">
    <subcellularLocation>
        <location evidence="1">Endomembrane system</location>
        <topology evidence="1">Multi-pass membrane protein</topology>
    </subcellularLocation>
    <subcellularLocation>
        <location evidence="13">Membrane</location>
        <topology evidence="13">Multi-pass membrane protein</topology>
    </subcellularLocation>
</comment>
<feature type="transmembrane region" description="Helical" evidence="14">
    <location>
        <begin position="279"/>
        <end position="301"/>
    </location>
</feature>
<feature type="transmembrane region" description="Helical" evidence="14">
    <location>
        <begin position="520"/>
        <end position="541"/>
    </location>
</feature>
<keyword evidence="3 13" id="KW-0812">Transmembrane</keyword>
<keyword evidence="8 14" id="KW-1133">Transmembrane helix</keyword>
<evidence type="ECO:0000256" key="10">
    <source>
        <dbReference type="ARBA" id="ARBA00023136"/>
    </source>
</evidence>
<feature type="transmembrane region" description="Helical" evidence="14">
    <location>
        <begin position="313"/>
        <end position="339"/>
    </location>
</feature>
<dbReference type="InterPro" id="IPR003945">
    <property type="entry name" value="NU5C-like"/>
</dbReference>
<accession>A0ABT6DEK1</accession>
<organism evidence="18 19">
    <name type="scientific">Bdellovibrio svalbardensis</name>
    <dbReference type="NCBI Taxonomy" id="2972972"/>
    <lineage>
        <taxon>Bacteria</taxon>
        <taxon>Pseudomonadati</taxon>
        <taxon>Bdellovibrionota</taxon>
        <taxon>Bdellovibrionia</taxon>
        <taxon>Bdellovibrionales</taxon>
        <taxon>Pseudobdellovibrionaceae</taxon>
        <taxon>Bdellovibrio</taxon>
    </lineage>
</organism>
<comment type="caution">
    <text evidence="18">The sequence shown here is derived from an EMBL/GenBank/DDBJ whole genome shotgun (WGS) entry which is preliminary data.</text>
</comment>
<keyword evidence="10 14" id="KW-0472">Membrane</keyword>
<feature type="domain" description="NADH-Ubiquinone oxidoreductase (complex I) chain 5 N-terminal" evidence="16">
    <location>
        <begin position="72"/>
        <end position="122"/>
    </location>
</feature>
<evidence type="ECO:0000256" key="1">
    <source>
        <dbReference type="ARBA" id="ARBA00004127"/>
    </source>
</evidence>
<dbReference type="EMBL" id="JANRMI010000001">
    <property type="protein sequence ID" value="MDG0814959.1"/>
    <property type="molecule type" value="Genomic_DNA"/>
</dbReference>
<dbReference type="NCBIfam" id="TIGR01974">
    <property type="entry name" value="NDH_I_L"/>
    <property type="match status" value="1"/>
</dbReference>
<dbReference type="InterPro" id="IPR002128">
    <property type="entry name" value="NADH_UbQ_OxRdtase_chlpt_su5_C"/>
</dbReference>
<evidence type="ECO:0000259" key="17">
    <source>
        <dbReference type="Pfam" id="PF01010"/>
    </source>
</evidence>
<keyword evidence="6" id="KW-0618">Plastoquinone</keyword>
<reference evidence="18" key="1">
    <citation type="submission" date="2022-08" db="EMBL/GenBank/DDBJ databases">
        <title>Novel Bdellovibrio Species Isolated from Svalbard: Designation Bdellovibrio svalbardensis.</title>
        <authorList>
            <person name="Mitchell R.J."/>
            <person name="Choi S.Y."/>
        </authorList>
    </citation>
    <scope>NUCLEOTIDE SEQUENCE</scope>
    <source>
        <strain evidence="18">PAP01</strain>
    </source>
</reference>
<evidence type="ECO:0000256" key="14">
    <source>
        <dbReference type="SAM" id="Phobius"/>
    </source>
</evidence>
<feature type="transmembrane region" description="Helical" evidence="14">
    <location>
        <begin position="35"/>
        <end position="60"/>
    </location>
</feature>
<feature type="domain" description="NADH:quinone oxidoreductase/Mrp antiporter transmembrane" evidence="15">
    <location>
        <begin position="139"/>
        <end position="431"/>
    </location>
</feature>
<sequence>MNHSLLMAIVILSPLVGFLINGARYKKHSGNVAGTIATLAVAISFICSILLVVDLVAMPAEARRIAVSFFEWMAMDKLKINAGFVVDQISAIMILIITGVGTLIHLFSIGYMHHDKGVAKYFAYLNLFIFNMLLLVLGDSLLVMFVGWEGVGLCSYLLIGFWFTDSEKAAAGMKAFITNRVGDAAFLLGMFVLFMTFGTLNFSELNALAPTVAEASWLGAVTLGTMFLFIGATGKSAQIPLYVWLPDAMAGPTPVSALIHAATMVTAGVYMIVRLNPLFIMAPNTMMVIAIIGAATAVLAATIGMTQWDIKKVLAYSTVSQLGYMFLACGVGAFGAAMFHLMTHAFFKALMFLGSGSVIHAMHEEQDIRKMGALKKYMPITHITFLLGWLAIIGVPPFAGFFSKDEILAYAFNSPLGSPWLWAAGALGATLTAFYMTRLMALTFWGKSRVPSDVHPHESPALMTIPLIVLAVLSVIGGWIGIPHVIGEHLGEIPNIWEHWLHPLIREVPNMHHMEASTEWTLMGVSVGLAVVSAIVAYQFYVKSPEAPKKFAASIKPVYNLVYNKYFVDEAYFGGIINPLVNGSKNLWYYVDVNLIDKCTFWIGDLMKGMGSLSRSLQTGNFQQYAMYIGIGVVVVLSFVIMR</sequence>
<dbReference type="InterPro" id="IPR001750">
    <property type="entry name" value="ND/Mrp_TM"/>
</dbReference>
<protein>
    <submittedName>
        <fullName evidence="18">NADH-quinone oxidoreductase subunit L</fullName>
    </submittedName>
</protein>
<feature type="transmembrane region" description="Helical" evidence="14">
    <location>
        <begin position="345"/>
        <end position="362"/>
    </location>
</feature>
<comment type="catalytic activity">
    <reaction evidence="11">
        <text>a plastoquinone + NADPH + (n+1) H(+)(in) = a plastoquinol + NADP(+) + n H(+)(out)</text>
        <dbReference type="Rhea" id="RHEA:42612"/>
        <dbReference type="Rhea" id="RHEA-COMP:9561"/>
        <dbReference type="Rhea" id="RHEA-COMP:9562"/>
        <dbReference type="ChEBI" id="CHEBI:15378"/>
        <dbReference type="ChEBI" id="CHEBI:17757"/>
        <dbReference type="ChEBI" id="CHEBI:57783"/>
        <dbReference type="ChEBI" id="CHEBI:58349"/>
        <dbReference type="ChEBI" id="CHEBI:62192"/>
    </reaction>
</comment>
<comment type="similarity">
    <text evidence="2">Belongs to the complex I subunit 5 family.</text>
</comment>
<comment type="catalytic activity">
    <reaction evidence="12">
        <text>a plastoquinone + NADH + (n+1) H(+)(in) = a plastoquinol + NAD(+) + n H(+)(out)</text>
        <dbReference type="Rhea" id="RHEA:42608"/>
        <dbReference type="Rhea" id="RHEA-COMP:9561"/>
        <dbReference type="Rhea" id="RHEA-COMP:9562"/>
        <dbReference type="ChEBI" id="CHEBI:15378"/>
        <dbReference type="ChEBI" id="CHEBI:17757"/>
        <dbReference type="ChEBI" id="CHEBI:57540"/>
        <dbReference type="ChEBI" id="CHEBI:57945"/>
        <dbReference type="ChEBI" id="CHEBI:62192"/>
    </reaction>
</comment>
<name>A0ABT6DEK1_9BACT</name>
<feature type="transmembrane region" description="Helical" evidence="14">
    <location>
        <begin position="143"/>
        <end position="163"/>
    </location>
</feature>
<dbReference type="Pfam" id="PF01010">
    <property type="entry name" value="Proton_antipo_C"/>
    <property type="match status" value="1"/>
</dbReference>
<feature type="transmembrane region" description="Helical" evidence="14">
    <location>
        <begin position="422"/>
        <end position="441"/>
    </location>
</feature>
<feature type="transmembrane region" description="Helical" evidence="14">
    <location>
        <begin position="80"/>
        <end position="106"/>
    </location>
</feature>
<feature type="domain" description="NADH:ubiquinone/plastoquinone oxidoreductase chloroplast chain 5 C-terminal" evidence="17">
    <location>
        <begin position="452"/>
        <end position="551"/>
    </location>
</feature>
<dbReference type="PANTHER" id="PTHR42829">
    <property type="entry name" value="NADH-UBIQUINONE OXIDOREDUCTASE CHAIN 5"/>
    <property type="match status" value="1"/>
</dbReference>
<evidence type="ECO:0000256" key="9">
    <source>
        <dbReference type="ARBA" id="ARBA00023027"/>
    </source>
</evidence>
<feature type="transmembrane region" description="Helical" evidence="14">
    <location>
        <begin position="625"/>
        <end position="642"/>
    </location>
</feature>
<feature type="transmembrane region" description="Helical" evidence="14">
    <location>
        <begin position="6"/>
        <end position="23"/>
    </location>
</feature>
<evidence type="ECO:0000256" key="12">
    <source>
        <dbReference type="ARBA" id="ARBA00048026"/>
    </source>
</evidence>
<keyword evidence="19" id="KW-1185">Reference proteome</keyword>
<keyword evidence="4" id="KW-0874">Quinone</keyword>
<evidence type="ECO:0000256" key="7">
    <source>
        <dbReference type="ARBA" id="ARBA00022967"/>
    </source>
</evidence>
<dbReference type="PRINTS" id="PR01434">
    <property type="entry name" value="NADHDHGNASE5"/>
</dbReference>
<evidence type="ECO:0000259" key="16">
    <source>
        <dbReference type="Pfam" id="PF00662"/>
    </source>
</evidence>
<feature type="transmembrane region" description="Helical" evidence="14">
    <location>
        <begin position="461"/>
        <end position="482"/>
    </location>
</feature>
<feature type="transmembrane region" description="Helical" evidence="14">
    <location>
        <begin position="118"/>
        <end position="137"/>
    </location>
</feature>
<keyword evidence="9" id="KW-0520">NAD</keyword>
<feature type="transmembrane region" description="Helical" evidence="14">
    <location>
        <begin position="215"/>
        <end position="234"/>
    </location>
</feature>
<evidence type="ECO:0000256" key="8">
    <source>
        <dbReference type="ARBA" id="ARBA00022989"/>
    </source>
</evidence>
<keyword evidence="5" id="KW-0521">NADP</keyword>
<evidence type="ECO:0000259" key="15">
    <source>
        <dbReference type="Pfam" id="PF00361"/>
    </source>
</evidence>
<evidence type="ECO:0000256" key="2">
    <source>
        <dbReference type="ARBA" id="ARBA00008200"/>
    </source>
</evidence>
<dbReference type="RefSeq" id="WP_277576439.1">
    <property type="nucleotide sequence ID" value="NZ_JANRMI010000001.1"/>
</dbReference>
<evidence type="ECO:0000256" key="6">
    <source>
        <dbReference type="ARBA" id="ARBA00022957"/>
    </source>
</evidence>
<dbReference type="InterPro" id="IPR018393">
    <property type="entry name" value="NADHpl_OxRdtase_5_subgr"/>
</dbReference>
<proteinExistence type="inferred from homology"/>
<dbReference type="NCBIfam" id="NF005141">
    <property type="entry name" value="PRK06590.1"/>
    <property type="match status" value="1"/>
</dbReference>
<dbReference type="InterPro" id="IPR001516">
    <property type="entry name" value="Proton_antipo_N"/>
</dbReference>
<dbReference type="Gene3D" id="1.20.5.2700">
    <property type="match status" value="1"/>
</dbReference>
<evidence type="ECO:0000256" key="11">
    <source>
        <dbReference type="ARBA" id="ARBA00047726"/>
    </source>
</evidence>
<evidence type="ECO:0000313" key="19">
    <source>
        <dbReference type="Proteomes" id="UP001152321"/>
    </source>
</evidence>
<feature type="transmembrane region" description="Helical" evidence="14">
    <location>
        <begin position="383"/>
        <end position="402"/>
    </location>
</feature>
<evidence type="ECO:0000313" key="18">
    <source>
        <dbReference type="EMBL" id="MDG0814959.1"/>
    </source>
</evidence>
<dbReference type="Pfam" id="PF00361">
    <property type="entry name" value="Proton_antipo_M"/>
    <property type="match status" value="1"/>
</dbReference>
<evidence type="ECO:0000256" key="5">
    <source>
        <dbReference type="ARBA" id="ARBA00022857"/>
    </source>
</evidence>
<dbReference type="PANTHER" id="PTHR42829:SF2">
    <property type="entry name" value="NADH-UBIQUINONE OXIDOREDUCTASE CHAIN 5"/>
    <property type="match status" value="1"/>
</dbReference>
<dbReference type="Proteomes" id="UP001152321">
    <property type="component" value="Unassembled WGS sequence"/>
</dbReference>
<dbReference type="Pfam" id="PF00662">
    <property type="entry name" value="Proton_antipo_N"/>
    <property type="match status" value="1"/>
</dbReference>
<evidence type="ECO:0000256" key="3">
    <source>
        <dbReference type="ARBA" id="ARBA00022692"/>
    </source>
</evidence>